<proteinExistence type="predicted"/>
<dbReference type="OrthoDB" id="4955136at2759"/>
<comment type="caution">
    <text evidence="2">The sequence shown here is derived from an EMBL/GenBank/DDBJ whole genome shotgun (WGS) entry which is preliminary data.</text>
</comment>
<evidence type="ECO:0000313" key="2">
    <source>
        <dbReference type="EMBL" id="KAJ8432911.1"/>
    </source>
</evidence>
<protein>
    <submittedName>
        <fullName evidence="2">Uncharacterized protein</fullName>
    </submittedName>
</protein>
<gene>
    <name evidence="2" type="ORF">Cgig2_004585</name>
</gene>
<dbReference type="Proteomes" id="UP001153076">
    <property type="component" value="Unassembled WGS sequence"/>
</dbReference>
<organism evidence="2 3">
    <name type="scientific">Carnegiea gigantea</name>
    <dbReference type="NCBI Taxonomy" id="171969"/>
    <lineage>
        <taxon>Eukaryota</taxon>
        <taxon>Viridiplantae</taxon>
        <taxon>Streptophyta</taxon>
        <taxon>Embryophyta</taxon>
        <taxon>Tracheophyta</taxon>
        <taxon>Spermatophyta</taxon>
        <taxon>Magnoliopsida</taxon>
        <taxon>eudicotyledons</taxon>
        <taxon>Gunneridae</taxon>
        <taxon>Pentapetalae</taxon>
        <taxon>Caryophyllales</taxon>
        <taxon>Cactineae</taxon>
        <taxon>Cactaceae</taxon>
        <taxon>Cactoideae</taxon>
        <taxon>Echinocereeae</taxon>
        <taxon>Carnegiea</taxon>
    </lineage>
</organism>
<sequence length="279" mass="32913">MILVVDVRKPYNILLVTPITKVNYMLNQEDRKNGEKEVKKIVKKLKRLVVLVDQRRIFSSFVIFEDFKFKQFQDKRIEPELESKMNELFGGHMARRDDIITPNVDPFPTSMEEDEYMNNDISIQALGLISAWQELWHEDSPISTPPVCQGVDRGGNEKRQRKLENFSLDPNKSTKINGPKRMRSATMMYEKLDTMSERKRQGRLREERRAERLKRREERERKEMNNKNTSGDDEAPSVPDALAKICLLPHFNHMHPVFIFACELVEDPQKKDDFIWFAK</sequence>
<keyword evidence="3" id="KW-1185">Reference proteome</keyword>
<dbReference type="AlphaFoldDB" id="A0A9Q1JX18"/>
<name>A0A9Q1JX18_9CARY</name>
<evidence type="ECO:0000256" key="1">
    <source>
        <dbReference type="SAM" id="MobiDB-lite"/>
    </source>
</evidence>
<feature type="region of interest" description="Disordered" evidence="1">
    <location>
        <begin position="194"/>
        <end position="237"/>
    </location>
</feature>
<feature type="region of interest" description="Disordered" evidence="1">
    <location>
        <begin position="143"/>
        <end position="180"/>
    </location>
</feature>
<accession>A0A9Q1JX18</accession>
<feature type="compositionally biased region" description="Basic and acidic residues" evidence="1">
    <location>
        <begin position="154"/>
        <end position="164"/>
    </location>
</feature>
<feature type="compositionally biased region" description="Basic and acidic residues" evidence="1">
    <location>
        <begin position="194"/>
        <end position="225"/>
    </location>
</feature>
<dbReference type="EMBL" id="JAKOGI010000574">
    <property type="protein sequence ID" value="KAJ8432911.1"/>
    <property type="molecule type" value="Genomic_DNA"/>
</dbReference>
<reference evidence="2" key="1">
    <citation type="submission" date="2022-04" db="EMBL/GenBank/DDBJ databases">
        <title>Carnegiea gigantea Genome sequencing and assembly v2.</title>
        <authorList>
            <person name="Copetti D."/>
            <person name="Sanderson M.J."/>
            <person name="Burquez A."/>
            <person name="Wojciechowski M.F."/>
        </authorList>
    </citation>
    <scope>NUCLEOTIDE SEQUENCE</scope>
    <source>
        <strain evidence="2">SGP5-SGP5p</strain>
        <tissue evidence="2">Aerial part</tissue>
    </source>
</reference>
<evidence type="ECO:0000313" key="3">
    <source>
        <dbReference type="Proteomes" id="UP001153076"/>
    </source>
</evidence>